<protein>
    <submittedName>
        <fullName evidence="2">Uncharacterized protein</fullName>
    </submittedName>
</protein>
<reference evidence="2 3" key="1">
    <citation type="submission" date="2020-11" db="EMBL/GenBank/DDBJ databases">
        <authorList>
            <person name="Kim M.K."/>
        </authorList>
    </citation>
    <scope>NUCLEOTIDE SEQUENCE [LARGE SCALE GENOMIC DNA]</scope>
    <source>
        <strain evidence="2 3">BT683</strain>
    </source>
</reference>
<name>A0ABS0IBS3_9BACT</name>
<organism evidence="2 3">
    <name type="scientific">Hymenobacter jeongseonensis</name>
    <dbReference type="NCBI Taxonomy" id="2791027"/>
    <lineage>
        <taxon>Bacteria</taxon>
        <taxon>Pseudomonadati</taxon>
        <taxon>Bacteroidota</taxon>
        <taxon>Cytophagia</taxon>
        <taxon>Cytophagales</taxon>
        <taxon>Hymenobacteraceae</taxon>
        <taxon>Hymenobacter</taxon>
    </lineage>
</organism>
<evidence type="ECO:0000313" key="3">
    <source>
        <dbReference type="Proteomes" id="UP000597617"/>
    </source>
</evidence>
<evidence type="ECO:0000256" key="1">
    <source>
        <dbReference type="SAM" id="MobiDB-lite"/>
    </source>
</evidence>
<dbReference type="RefSeq" id="WP_196280203.1">
    <property type="nucleotide sequence ID" value="NZ_JADQDQ010000001.1"/>
</dbReference>
<comment type="caution">
    <text evidence="2">The sequence shown here is derived from an EMBL/GenBank/DDBJ whole genome shotgun (WGS) entry which is preliminary data.</text>
</comment>
<sequence length="48" mass="4841">MIRNANAGLGGQARQPFGNDKPLPEPLHGPADGLTGSPEAAFGASKVQ</sequence>
<gene>
    <name evidence="2" type="ORF">I2I05_00175</name>
</gene>
<feature type="region of interest" description="Disordered" evidence="1">
    <location>
        <begin position="1"/>
        <end position="48"/>
    </location>
</feature>
<accession>A0ABS0IBS3</accession>
<dbReference type="Proteomes" id="UP000597617">
    <property type="component" value="Unassembled WGS sequence"/>
</dbReference>
<evidence type="ECO:0000313" key="2">
    <source>
        <dbReference type="EMBL" id="MBF9235799.1"/>
    </source>
</evidence>
<proteinExistence type="predicted"/>
<dbReference type="EMBL" id="JADQDQ010000001">
    <property type="protein sequence ID" value="MBF9235799.1"/>
    <property type="molecule type" value="Genomic_DNA"/>
</dbReference>
<keyword evidence="3" id="KW-1185">Reference proteome</keyword>